<evidence type="ECO:0000313" key="2">
    <source>
        <dbReference type="EMBL" id="GIY29848.1"/>
    </source>
</evidence>
<comment type="caution">
    <text evidence="2">The sequence shown here is derived from an EMBL/GenBank/DDBJ whole genome shotgun (WGS) entry which is preliminary data.</text>
</comment>
<evidence type="ECO:0000256" key="1">
    <source>
        <dbReference type="SAM" id="Phobius"/>
    </source>
</evidence>
<gene>
    <name evidence="2" type="ORF">CEXT_559391</name>
</gene>
<accession>A0AAV4S6I1</accession>
<protein>
    <submittedName>
        <fullName evidence="2">Uncharacterized protein</fullName>
    </submittedName>
</protein>
<name>A0AAV4S6I1_CAEEX</name>
<keyword evidence="1" id="KW-0812">Transmembrane</keyword>
<sequence>MGVENVYFQIKSSRKAVRLDYLYSYTFWNFKKAFMGIMEMSNALPPTQSIELNKVKLTHSKERVHRVDEIWHHPSRCVSPFLEDDTARGMLESATRNGLGFSISISPPSLLAGSSIAGTLFRLIFLLFRLFARLRV</sequence>
<keyword evidence="3" id="KW-1185">Reference proteome</keyword>
<keyword evidence="1" id="KW-0472">Membrane</keyword>
<keyword evidence="1" id="KW-1133">Transmembrane helix</keyword>
<feature type="transmembrane region" description="Helical" evidence="1">
    <location>
        <begin position="110"/>
        <end position="132"/>
    </location>
</feature>
<proteinExistence type="predicted"/>
<dbReference type="Proteomes" id="UP001054945">
    <property type="component" value="Unassembled WGS sequence"/>
</dbReference>
<reference evidence="2 3" key="1">
    <citation type="submission" date="2021-06" db="EMBL/GenBank/DDBJ databases">
        <title>Caerostris extrusa draft genome.</title>
        <authorList>
            <person name="Kono N."/>
            <person name="Arakawa K."/>
        </authorList>
    </citation>
    <scope>NUCLEOTIDE SEQUENCE [LARGE SCALE GENOMIC DNA]</scope>
</reference>
<organism evidence="2 3">
    <name type="scientific">Caerostris extrusa</name>
    <name type="common">Bark spider</name>
    <name type="synonym">Caerostris bankana</name>
    <dbReference type="NCBI Taxonomy" id="172846"/>
    <lineage>
        <taxon>Eukaryota</taxon>
        <taxon>Metazoa</taxon>
        <taxon>Ecdysozoa</taxon>
        <taxon>Arthropoda</taxon>
        <taxon>Chelicerata</taxon>
        <taxon>Arachnida</taxon>
        <taxon>Araneae</taxon>
        <taxon>Araneomorphae</taxon>
        <taxon>Entelegynae</taxon>
        <taxon>Araneoidea</taxon>
        <taxon>Araneidae</taxon>
        <taxon>Caerostris</taxon>
    </lineage>
</organism>
<evidence type="ECO:0000313" key="3">
    <source>
        <dbReference type="Proteomes" id="UP001054945"/>
    </source>
</evidence>
<dbReference type="EMBL" id="BPLR01009140">
    <property type="protein sequence ID" value="GIY29848.1"/>
    <property type="molecule type" value="Genomic_DNA"/>
</dbReference>
<dbReference type="AlphaFoldDB" id="A0AAV4S6I1"/>